<keyword evidence="3" id="KW-0444">Lipid biosynthesis</keyword>
<gene>
    <name evidence="3 5" type="primary">acpP</name>
    <name evidence="5" type="ORF">OENOO_43023</name>
</gene>
<feature type="modified residue" description="O-(pantetheine 4'-phosphoryl)serine" evidence="3">
    <location>
        <position position="44"/>
    </location>
</feature>
<dbReference type="UniPathway" id="UPA00094"/>
<comment type="similarity">
    <text evidence="3">Belongs to the acyl carrier protein (ACP) family.</text>
</comment>
<sequence>MEDIKMSKEELFNKVKDIIADQTGEDASKITMTTNIKDDLDADSLDIFEVMNEIEDQLNVKIEVEEGLDTVGDLVNFVDKQLANAKGE</sequence>
<keyword evidence="2 3" id="KW-0597">Phosphoprotein</keyword>
<dbReference type="InterPro" id="IPR009081">
    <property type="entry name" value="PP-bd_ACP"/>
</dbReference>
<proteinExistence type="inferred from homology"/>
<accession>A0NI20</accession>
<dbReference type="GO" id="GO:0005737">
    <property type="term" value="C:cytoplasm"/>
    <property type="evidence" value="ECO:0007669"/>
    <property type="project" value="UniProtKB-SubCell"/>
</dbReference>
<dbReference type="AlphaFoldDB" id="A0NI20"/>
<organism evidence="5 6">
    <name type="scientific">Oenococcus oeni ATCC BAA-1163</name>
    <dbReference type="NCBI Taxonomy" id="379360"/>
    <lineage>
        <taxon>Bacteria</taxon>
        <taxon>Bacillati</taxon>
        <taxon>Bacillota</taxon>
        <taxon>Bacilli</taxon>
        <taxon>Lactobacillales</taxon>
        <taxon>Lactobacillaceae</taxon>
        <taxon>Oenococcus</taxon>
    </lineage>
</organism>
<dbReference type="GO" id="GO:0000036">
    <property type="term" value="F:acyl carrier activity"/>
    <property type="evidence" value="ECO:0007669"/>
    <property type="project" value="UniProtKB-UniRule"/>
</dbReference>
<comment type="subcellular location">
    <subcellularLocation>
        <location evidence="3">Cytoplasm</location>
    </subcellularLocation>
</comment>
<keyword evidence="3" id="KW-0276">Fatty acid metabolism</keyword>
<evidence type="ECO:0000256" key="1">
    <source>
        <dbReference type="ARBA" id="ARBA00022450"/>
    </source>
</evidence>
<evidence type="ECO:0000259" key="4">
    <source>
        <dbReference type="PROSITE" id="PS50075"/>
    </source>
</evidence>
<keyword evidence="3" id="KW-0443">Lipid metabolism</keyword>
<dbReference type="HAMAP" id="MF_01217">
    <property type="entry name" value="Acyl_carrier"/>
    <property type="match status" value="1"/>
</dbReference>
<feature type="domain" description="Carrier" evidence="4">
    <location>
        <begin position="9"/>
        <end position="88"/>
    </location>
</feature>
<evidence type="ECO:0000256" key="2">
    <source>
        <dbReference type="ARBA" id="ARBA00022553"/>
    </source>
</evidence>
<evidence type="ECO:0000256" key="3">
    <source>
        <dbReference type="HAMAP-Rule" id="MF_01217"/>
    </source>
</evidence>
<dbReference type="EMBL" id="AAUV01000038">
    <property type="protein sequence ID" value="EAV39873.1"/>
    <property type="molecule type" value="Genomic_DNA"/>
</dbReference>
<dbReference type="PROSITE" id="PS50075">
    <property type="entry name" value="CARRIER"/>
    <property type="match status" value="1"/>
</dbReference>
<dbReference type="Proteomes" id="UP000003346">
    <property type="component" value="Unassembled WGS sequence"/>
</dbReference>
<keyword evidence="1 3" id="KW-0596">Phosphopantetheine</keyword>
<comment type="function">
    <text evidence="3">Carrier of the growing fatty acid chain in fatty acid biosynthesis.</text>
</comment>
<dbReference type="SUPFAM" id="SSF47336">
    <property type="entry name" value="ACP-like"/>
    <property type="match status" value="1"/>
</dbReference>
<evidence type="ECO:0000313" key="6">
    <source>
        <dbReference type="Proteomes" id="UP000003346"/>
    </source>
</evidence>
<dbReference type="HOGENOM" id="CLU_108696_5_0_9"/>
<dbReference type="Gene3D" id="1.10.1200.10">
    <property type="entry name" value="ACP-like"/>
    <property type="match status" value="1"/>
</dbReference>
<comment type="pathway">
    <text evidence="3">Lipid metabolism; fatty acid biosynthesis.</text>
</comment>
<keyword evidence="3" id="KW-0963">Cytoplasm</keyword>
<keyword evidence="3" id="KW-0275">Fatty acid biosynthesis</keyword>
<comment type="PTM">
    <text evidence="3">4'-phosphopantetheine is transferred from CoA to a specific serine of apo-ACP by AcpS. This modification is essential for activity because fatty acids are bound in thioester linkage to the sulfhydryl of the prosthetic group.</text>
</comment>
<dbReference type="NCBIfam" id="NF002150">
    <property type="entry name" value="PRK00982.1-4"/>
    <property type="match status" value="1"/>
</dbReference>
<protein>
    <recommendedName>
        <fullName evidence="3">Acyl carrier protein</fullName>
        <shortName evidence="3">ACP</shortName>
    </recommendedName>
</protein>
<dbReference type="InterPro" id="IPR036736">
    <property type="entry name" value="ACP-like_sf"/>
</dbReference>
<reference evidence="5 6" key="1">
    <citation type="submission" date="2006-11" db="EMBL/GenBank/DDBJ databases">
        <authorList>
            <consortium name="Laboratoire de Microbiologie (Universite Bourgogne)"/>
            <consortium name="GENOME Express"/>
            <consortium name="UMR Oenologie Ampelologie (Universite Bordeaux 2)"/>
            <person name="Guzzo J."/>
        </authorList>
    </citation>
    <scope>NUCLEOTIDE SEQUENCE [LARGE SCALE GENOMIC DNA]</scope>
    <source>
        <strain evidence="5 6">ATCC BAA-1163</strain>
    </source>
</reference>
<evidence type="ECO:0000313" key="5">
    <source>
        <dbReference type="EMBL" id="EAV39873.1"/>
    </source>
</evidence>
<name>A0NI20_OENOE</name>
<dbReference type="InterPro" id="IPR003231">
    <property type="entry name" value="ACP"/>
</dbReference>
<dbReference type="Pfam" id="PF00550">
    <property type="entry name" value="PP-binding"/>
    <property type="match status" value="1"/>
</dbReference>
<comment type="caution">
    <text evidence="5">The sequence shown here is derived from an EMBL/GenBank/DDBJ whole genome shotgun (WGS) entry which is preliminary data.</text>
</comment>